<dbReference type="SUPFAM" id="SSF141091">
    <property type="entry name" value="L21p-like"/>
    <property type="match status" value="1"/>
</dbReference>
<evidence type="ECO:0000313" key="6">
    <source>
        <dbReference type="Proteomes" id="UP000249762"/>
    </source>
</evidence>
<keyword evidence="4" id="KW-0699">rRNA-binding</keyword>
<keyword evidence="1 4" id="KW-0689">Ribosomal protein</keyword>
<comment type="caution">
    <text evidence="5">The sequence shown here is derived from an EMBL/GenBank/DDBJ whole genome shotgun (WGS) entry which is preliminary data.</text>
</comment>
<keyword evidence="4" id="KW-0694">RNA-binding</keyword>
<organism evidence="5 6">
    <name type="scientific">Mycoplasma wenyonii</name>
    <dbReference type="NCBI Taxonomy" id="65123"/>
    <lineage>
        <taxon>Bacteria</taxon>
        <taxon>Bacillati</taxon>
        <taxon>Mycoplasmatota</taxon>
        <taxon>Mollicutes</taxon>
        <taxon>Mycoplasmataceae</taxon>
        <taxon>Mycoplasma</taxon>
    </lineage>
</organism>
<accession>A0A328PLG7</accession>
<keyword evidence="2 4" id="KW-0687">Ribonucleoprotein</keyword>
<dbReference type="Pfam" id="PF00829">
    <property type="entry name" value="Ribosomal_L21p"/>
    <property type="match status" value="1"/>
</dbReference>
<proteinExistence type="inferred from homology"/>
<dbReference type="GO" id="GO:0006412">
    <property type="term" value="P:translation"/>
    <property type="evidence" value="ECO:0007669"/>
    <property type="project" value="InterPro"/>
</dbReference>
<dbReference type="InterPro" id="IPR028909">
    <property type="entry name" value="bL21-like"/>
</dbReference>
<comment type="similarity">
    <text evidence="4">Belongs to the bacterial ribosomal protein bL21 family.</text>
</comment>
<sequence>MELCFEIKNKQYLCNIGDKIISDFIKNTDSGDELSFSNVLLYKEEIGKPYIPNLEVKCKVVKQIKHKKLHILHLISQKRHRKRMGFRAKHTLLEVTEVKKLS</sequence>
<dbReference type="GO" id="GO:0005840">
    <property type="term" value="C:ribosome"/>
    <property type="evidence" value="ECO:0007669"/>
    <property type="project" value="UniProtKB-KW"/>
</dbReference>
<keyword evidence="6" id="KW-1185">Reference proteome</keyword>
<comment type="function">
    <text evidence="4">This protein binds to 23S rRNA in the presence of protein L20.</text>
</comment>
<dbReference type="AlphaFoldDB" id="A0A328PLG7"/>
<dbReference type="OrthoDB" id="398941at2"/>
<dbReference type="GO" id="GO:1990904">
    <property type="term" value="C:ribonucleoprotein complex"/>
    <property type="evidence" value="ECO:0007669"/>
    <property type="project" value="UniProtKB-KW"/>
</dbReference>
<dbReference type="InterPro" id="IPR001787">
    <property type="entry name" value="Ribosomal_bL21"/>
</dbReference>
<gene>
    <name evidence="5" type="primary">rplU</name>
    <name evidence="5" type="ORF">DNK47_00840</name>
</gene>
<protein>
    <recommendedName>
        <fullName evidence="3 4">50S ribosomal protein L21</fullName>
    </recommendedName>
</protein>
<dbReference type="InterPro" id="IPR036164">
    <property type="entry name" value="bL21-like_sf"/>
</dbReference>
<dbReference type="GO" id="GO:0019843">
    <property type="term" value="F:rRNA binding"/>
    <property type="evidence" value="ECO:0007669"/>
    <property type="project" value="UniProtKB-KW"/>
</dbReference>
<dbReference type="GO" id="GO:0003735">
    <property type="term" value="F:structural constituent of ribosome"/>
    <property type="evidence" value="ECO:0007669"/>
    <property type="project" value="InterPro"/>
</dbReference>
<evidence type="ECO:0000256" key="2">
    <source>
        <dbReference type="ARBA" id="ARBA00023274"/>
    </source>
</evidence>
<dbReference type="EMBL" id="QKVO01000002">
    <property type="protein sequence ID" value="RAO95234.1"/>
    <property type="molecule type" value="Genomic_DNA"/>
</dbReference>
<dbReference type="NCBIfam" id="TIGR00061">
    <property type="entry name" value="L21"/>
    <property type="match status" value="1"/>
</dbReference>
<name>A0A328PLG7_9MOLU</name>
<dbReference type="Proteomes" id="UP000249762">
    <property type="component" value="Unassembled WGS sequence"/>
</dbReference>
<evidence type="ECO:0000256" key="3">
    <source>
        <dbReference type="ARBA" id="ARBA00035483"/>
    </source>
</evidence>
<evidence type="ECO:0000256" key="1">
    <source>
        <dbReference type="ARBA" id="ARBA00022980"/>
    </source>
</evidence>
<dbReference type="GO" id="GO:0005737">
    <property type="term" value="C:cytoplasm"/>
    <property type="evidence" value="ECO:0007669"/>
    <property type="project" value="UniProtKB-ARBA"/>
</dbReference>
<evidence type="ECO:0000313" key="5">
    <source>
        <dbReference type="EMBL" id="RAO95234.1"/>
    </source>
</evidence>
<evidence type="ECO:0000256" key="4">
    <source>
        <dbReference type="RuleBase" id="RU000562"/>
    </source>
</evidence>
<reference evidence="6" key="1">
    <citation type="submission" date="2018-06" db="EMBL/GenBank/DDBJ databases">
        <authorList>
            <person name="Martinez Ocampo F."/>
            <person name="Quiroz Castaneda R.E."/>
            <person name="Rojas Lopez X."/>
        </authorList>
    </citation>
    <scope>NUCLEOTIDE SEQUENCE [LARGE SCALE GENOMIC DNA]</scope>
    <source>
        <strain evidence="6">INIFAP02</strain>
    </source>
</reference>